<sequence length="56" mass="6019">MIFEGLSDNKHANAKNNIVNMINETGPASFDKKGFTPISNDTFPDLGIAKKGPIAK</sequence>
<gene>
    <name evidence="1" type="ORF">SC09_Contig17orf00080</name>
</gene>
<proteinExistence type="predicted"/>
<dbReference type="AlphaFoldDB" id="A0A0D1L3Q8"/>
<dbReference type="EMBL" id="JXBC01000001">
    <property type="protein sequence ID" value="KIU12957.1"/>
    <property type="molecule type" value="Genomic_DNA"/>
</dbReference>
<organism evidence="1 2">
    <name type="scientific">Bacillus subtilis</name>
    <dbReference type="NCBI Taxonomy" id="1423"/>
    <lineage>
        <taxon>Bacteria</taxon>
        <taxon>Bacillati</taxon>
        <taxon>Bacillota</taxon>
        <taxon>Bacilli</taxon>
        <taxon>Bacillales</taxon>
        <taxon>Bacillaceae</taxon>
        <taxon>Bacillus</taxon>
    </lineage>
</organism>
<accession>A0A0D1L3Q8</accession>
<reference evidence="1 2" key="1">
    <citation type="submission" date="2014-12" db="EMBL/GenBank/DDBJ databases">
        <title>Comparative genome analysis of Bacillus coagulans HM-08, Clostridium butyricum HM-68, Bacillus subtilis HM-66 and Bacillus licheniformis BL-09.</title>
        <authorList>
            <person name="Zhang H."/>
        </authorList>
    </citation>
    <scope>NUCLEOTIDE SEQUENCE [LARGE SCALE GENOMIC DNA]</scope>
    <source>
        <strain evidence="1 2">HM-66</strain>
    </source>
</reference>
<evidence type="ECO:0000313" key="2">
    <source>
        <dbReference type="Proteomes" id="UP000032247"/>
    </source>
</evidence>
<evidence type="ECO:0000313" key="1">
    <source>
        <dbReference type="EMBL" id="KIU12957.1"/>
    </source>
</evidence>
<dbReference type="PATRIC" id="fig|1423.173.peg.78"/>
<dbReference type="Proteomes" id="UP000032247">
    <property type="component" value="Unassembled WGS sequence"/>
</dbReference>
<comment type="caution">
    <text evidence="1">The sequence shown here is derived from an EMBL/GenBank/DDBJ whole genome shotgun (WGS) entry which is preliminary data.</text>
</comment>
<name>A0A0D1L3Q8_BACIU</name>
<protein>
    <submittedName>
        <fullName evidence="1">Uncharacterized protein</fullName>
    </submittedName>
</protein>